<reference evidence="1 2" key="1">
    <citation type="submission" date="2023-08" db="EMBL/GenBank/DDBJ databases">
        <title>Black Yeasts Isolated from many extreme environments.</title>
        <authorList>
            <person name="Coleine C."/>
            <person name="Stajich J.E."/>
            <person name="Selbmann L."/>
        </authorList>
    </citation>
    <scope>NUCLEOTIDE SEQUENCE [LARGE SCALE GENOMIC DNA]</scope>
    <source>
        <strain evidence="1 2">CCFEE 536</strain>
    </source>
</reference>
<dbReference type="Proteomes" id="UP001357485">
    <property type="component" value="Unassembled WGS sequence"/>
</dbReference>
<comment type="caution">
    <text evidence="1">The sequence shown here is derived from an EMBL/GenBank/DDBJ whole genome shotgun (WGS) entry which is preliminary data.</text>
</comment>
<evidence type="ECO:0000313" key="1">
    <source>
        <dbReference type="EMBL" id="KAK5279927.1"/>
    </source>
</evidence>
<accession>A0ABR0M4J1</accession>
<sequence>MMFSTSETDSGIEWKFANQGLSLLTLSFQESSSLSRNARGAIPSFSRQLYIHGLTYLLRGLPNDLTAEETICVRSSLPASMVEPVILKPCEGQLIRVRANGQPSTKQQQTEAETSLLHKILASGVVQLFLLFHFVVPYIKLFLGTAYRYERTHHVSERLFSGSINTMDGLGKKSLQIADSVCRLNDGKVGQAANELAGWWIKGVMGGIYEGVGEGMVILGASPQSVGASERKRS</sequence>
<evidence type="ECO:0000313" key="2">
    <source>
        <dbReference type="Proteomes" id="UP001357485"/>
    </source>
</evidence>
<organism evidence="1 2">
    <name type="scientific">Cryomyces antarcticus</name>
    <dbReference type="NCBI Taxonomy" id="329879"/>
    <lineage>
        <taxon>Eukaryota</taxon>
        <taxon>Fungi</taxon>
        <taxon>Dikarya</taxon>
        <taxon>Ascomycota</taxon>
        <taxon>Pezizomycotina</taxon>
        <taxon>Dothideomycetes</taxon>
        <taxon>Dothideomycetes incertae sedis</taxon>
        <taxon>Cryomyces</taxon>
    </lineage>
</organism>
<gene>
    <name evidence="1" type="ORF">LTR16_007299</name>
</gene>
<proteinExistence type="predicted"/>
<dbReference type="EMBL" id="JAVRRA010001532">
    <property type="protein sequence ID" value="KAK5279927.1"/>
    <property type="molecule type" value="Genomic_DNA"/>
</dbReference>
<name>A0ABR0M4J1_9PEZI</name>
<keyword evidence="2" id="KW-1185">Reference proteome</keyword>
<protein>
    <submittedName>
        <fullName evidence="1">Uncharacterized protein</fullName>
    </submittedName>
</protein>
<feature type="non-terminal residue" evidence="1">
    <location>
        <position position="234"/>
    </location>
</feature>